<evidence type="ECO:0000256" key="4">
    <source>
        <dbReference type="ARBA" id="ARBA00022452"/>
    </source>
</evidence>
<dbReference type="EMBL" id="BHWB01000007">
    <property type="protein sequence ID" value="GCB35591.1"/>
    <property type="molecule type" value="Genomic_DNA"/>
</dbReference>
<keyword evidence="8" id="KW-0732">Signal</keyword>
<dbReference type="SUPFAM" id="SSF56954">
    <property type="entry name" value="Outer membrane efflux proteins (OEP)"/>
    <property type="match status" value="1"/>
</dbReference>
<name>A0A401LVP8_9BACE</name>
<dbReference type="PANTHER" id="PTHR30026">
    <property type="entry name" value="OUTER MEMBRANE PROTEIN TOLC"/>
    <property type="match status" value="1"/>
</dbReference>
<dbReference type="GO" id="GO:1990281">
    <property type="term" value="C:efflux pump complex"/>
    <property type="evidence" value="ECO:0007669"/>
    <property type="project" value="TreeGrafter"/>
</dbReference>
<keyword evidence="7" id="KW-0998">Cell outer membrane</keyword>
<keyword evidence="4" id="KW-1134">Transmembrane beta strand</keyword>
<evidence type="ECO:0000256" key="7">
    <source>
        <dbReference type="ARBA" id="ARBA00023237"/>
    </source>
</evidence>
<reference evidence="9 10" key="1">
    <citation type="submission" date="2018-10" db="EMBL/GenBank/DDBJ databases">
        <title>Draft Genome Sequence of Bacteroides sp. KCTC 15687.</title>
        <authorList>
            <person name="Yu S.Y."/>
            <person name="Kim J.S."/>
            <person name="Oh B.S."/>
            <person name="Park S.H."/>
            <person name="Kang S.W."/>
            <person name="Park J.E."/>
            <person name="Choi S.H."/>
            <person name="Han K.I."/>
            <person name="Lee K.C."/>
            <person name="Eom M.K."/>
            <person name="Suh M.K."/>
            <person name="Lee D.H."/>
            <person name="Yoon H."/>
            <person name="Kim B."/>
            <person name="Yang S.J."/>
            <person name="Lee J.S."/>
            <person name="Lee J.H."/>
        </authorList>
    </citation>
    <scope>NUCLEOTIDE SEQUENCE [LARGE SCALE GENOMIC DNA]</scope>
    <source>
        <strain evidence="9 10">KCTC 15687</strain>
    </source>
</reference>
<dbReference type="GO" id="GO:0015562">
    <property type="term" value="F:efflux transmembrane transporter activity"/>
    <property type="evidence" value="ECO:0007669"/>
    <property type="project" value="InterPro"/>
</dbReference>
<evidence type="ECO:0000256" key="1">
    <source>
        <dbReference type="ARBA" id="ARBA00004442"/>
    </source>
</evidence>
<protein>
    <submittedName>
        <fullName evidence="9">Transporter</fullName>
    </submittedName>
</protein>
<evidence type="ECO:0000256" key="3">
    <source>
        <dbReference type="ARBA" id="ARBA00022448"/>
    </source>
</evidence>
<dbReference type="Pfam" id="PF02321">
    <property type="entry name" value="OEP"/>
    <property type="match status" value="2"/>
</dbReference>
<evidence type="ECO:0000313" key="9">
    <source>
        <dbReference type="EMBL" id="GCB35591.1"/>
    </source>
</evidence>
<dbReference type="InterPro" id="IPR003423">
    <property type="entry name" value="OMP_efflux"/>
</dbReference>
<dbReference type="GO" id="GO:0015288">
    <property type="term" value="F:porin activity"/>
    <property type="evidence" value="ECO:0007669"/>
    <property type="project" value="TreeGrafter"/>
</dbReference>
<dbReference type="InterPro" id="IPR051906">
    <property type="entry name" value="TolC-like"/>
</dbReference>
<dbReference type="Proteomes" id="UP000288079">
    <property type="component" value="Unassembled WGS sequence"/>
</dbReference>
<proteinExistence type="inferred from homology"/>
<gene>
    <name evidence="9" type="ORF">KGMB02408_25360</name>
</gene>
<evidence type="ECO:0000256" key="6">
    <source>
        <dbReference type="ARBA" id="ARBA00023136"/>
    </source>
</evidence>
<accession>A0A401LVP8</accession>
<feature type="signal peptide" evidence="8">
    <location>
        <begin position="1"/>
        <end position="20"/>
    </location>
</feature>
<organism evidence="9 10">
    <name type="scientific">Bacteroides faecalis</name>
    <dbReference type="NCBI Taxonomy" id="2447885"/>
    <lineage>
        <taxon>Bacteria</taxon>
        <taxon>Pseudomonadati</taxon>
        <taxon>Bacteroidota</taxon>
        <taxon>Bacteroidia</taxon>
        <taxon>Bacteroidales</taxon>
        <taxon>Bacteroidaceae</taxon>
        <taxon>Bacteroides</taxon>
    </lineage>
</organism>
<keyword evidence="6" id="KW-0472">Membrane</keyword>
<feature type="chain" id="PRO_5019332132" evidence="8">
    <location>
        <begin position="21"/>
        <end position="430"/>
    </location>
</feature>
<evidence type="ECO:0000256" key="8">
    <source>
        <dbReference type="SAM" id="SignalP"/>
    </source>
</evidence>
<comment type="caution">
    <text evidence="9">The sequence shown here is derived from an EMBL/GenBank/DDBJ whole genome shotgun (WGS) entry which is preliminary data.</text>
</comment>
<evidence type="ECO:0000256" key="2">
    <source>
        <dbReference type="ARBA" id="ARBA00007613"/>
    </source>
</evidence>
<keyword evidence="5" id="KW-0812">Transmembrane</keyword>
<dbReference type="OrthoDB" id="9807719at2"/>
<dbReference type="RefSeq" id="WP_125041498.1">
    <property type="nucleotide sequence ID" value="NZ_BHWB01000007.1"/>
</dbReference>
<comment type="subcellular location">
    <subcellularLocation>
        <location evidence="1">Cell outer membrane</location>
    </subcellularLocation>
</comment>
<comment type="similarity">
    <text evidence="2">Belongs to the outer membrane factor (OMF) (TC 1.B.17) family.</text>
</comment>
<dbReference type="AlphaFoldDB" id="A0A401LVP8"/>
<dbReference type="Gene3D" id="1.20.1600.10">
    <property type="entry name" value="Outer membrane efflux proteins (OEP)"/>
    <property type="match status" value="1"/>
</dbReference>
<evidence type="ECO:0000256" key="5">
    <source>
        <dbReference type="ARBA" id="ARBA00022692"/>
    </source>
</evidence>
<dbReference type="PANTHER" id="PTHR30026:SF20">
    <property type="entry name" value="OUTER MEMBRANE PROTEIN TOLC"/>
    <property type="match status" value="1"/>
</dbReference>
<keyword evidence="3" id="KW-0813">Transport</keyword>
<evidence type="ECO:0000313" key="10">
    <source>
        <dbReference type="Proteomes" id="UP000288079"/>
    </source>
</evidence>
<sequence>MKRTILWIALGLAVNLPASAQLQLSQAECRKMALKNNEEMKIAENSYRQAKLDKEIAFAAYLPELEGSLTGIYRKDMDLMGAELQMRGTYLAGLTLTQPIFTGGKIVASNKLAKIGVDCAEESLRKTEMDIIAEADNAYWTYIAVGEKVKLLEAYQKQLDELHHQIAKSVEVQMATQADLLRVDSKRSQILYQLKKAKNGVELCRMSLCSTLGVDIHTTIQATETKIEITSPQQLESSILMRPEYRLLLNQVEAQKQQIKVARADILPTFGISAQYSYYGNLKLAGQTEDGTPFKQEYKDGSPMLMASISVPLFRWGKGMKGIKKAKLNYQNAQLDLQRNERLLNIELQQAIQNVTDGYNLVETANVGMSQAAENLRNMQNSYDVSMCTLTDLLDAQTQWQEAYSNQIEAKTQYKIYESEYMRVSGQLKP</sequence>
<dbReference type="GO" id="GO:0009279">
    <property type="term" value="C:cell outer membrane"/>
    <property type="evidence" value="ECO:0007669"/>
    <property type="project" value="UniProtKB-SubCell"/>
</dbReference>
<keyword evidence="10" id="KW-1185">Reference proteome</keyword>